<dbReference type="Pfam" id="PF00085">
    <property type="entry name" value="Thioredoxin"/>
    <property type="match status" value="1"/>
</dbReference>
<dbReference type="Gene3D" id="3.40.30.10">
    <property type="entry name" value="Glutaredoxin"/>
    <property type="match status" value="1"/>
</dbReference>
<comment type="caution">
    <text evidence="3">The sequence shown here is derived from an EMBL/GenBank/DDBJ whole genome shotgun (WGS) entry which is preliminary data.</text>
</comment>
<gene>
    <name evidence="3" type="ORF">ACFQ2T_13535</name>
</gene>
<evidence type="ECO:0000259" key="2">
    <source>
        <dbReference type="Pfam" id="PF00085"/>
    </source>
</evidence>
<dbReference type="Proteomes" id="UP001597206">
    <property type="component" value="Unassembled WGS sequence"/>
</dbReference>
<dbReference type="CDD" id="cd02947">
    <property type="entry name" value="TRX_family"/>
    <property type="match status" value="1"/>
</dbReference>
<evidence type="ECO:0000313" key="3">
    <source>
        <dbReference type="EMBL" id="MFD1123531.1"/>
    </source>
</evidence>
<dbReference type="InterPro" id="IPR036249">
    <property type="entry name" value="Thioredoxin-like_sf"/>
</dbReference>
<accession>A0ABW3PJA3</accession>
<evidence type="ECO:0000313" key="4">
    <source>
        <dbReference type="Proteomes" id="UP001597206"/>
    </source>
</evidence>
<keyword evidence="1" id="KW-0676">Redox-active center</keyword>
<feature type="domain" description="Thioredoxin" evidence="2">
    <location>
        <begin position="15"/>
        <end position="105"/>
    </location>
</feature>
<dbReference type="InterPro" id="IPR013766">
    <property type="entry name" value="Thioredoxin_domain"/>
</dbReference>
<name>A0ABW3PJA3_9PROT</name>
<organism evidence="3 4">
    <name type="scientific">Methylophilus flavus</name>
    <dbReference type="NCBI Taxonomy" id="640084"/>
    <lineage>
        <taxon>Bacteria</taxon>
        <taxon>Pseudomonadati</taxon>
        <taxon>Pseudomonadota</taxon>
        <taxon>Betaproteobacteria</taxon>
        <taxon>Nitrosomonadales</taxon>
        <taxon>Methylophilaceae</taxon>
        <taxon>Methylophilus</taxon>
    </lineage>
</organism>
<reference evidence="4" key="1">
    <citation type="journal article" date="2019" name="Int. J. Syst. Evol. Microbiol.">
        <title>The Global Catalogue of Microorganisms (GCM) 10K type strain sequencing project: providing services to taxonomists for standard genome sequencing and annotation.</title>
        <authorList>
            <consortium name="The Broad Institute Genomics Platform"/>
            <consortium name="The Broad Institute Genome Sequencing Center for Infectious Disease"/>
            <person name="Wu L."/>
            <person name="Ma J."/>
        </authorList>
    </citation>
    <scope>NUCLEOTIDE SEQUENCE [LARGE SCALE GENOMIC DNA]</scope>
    <source>
        <strain evidence="4">CCUG 58411</strain>
    </source>
</reference>
<dbReference type="SUPFAM" id="SSF52833">
    <property type="entry name" value="Thioredoxin-like"/>
    <property type="match status" value="1"/>
</dbReference>
<dbReference type="PANTHER" id="PTHR10438">
    <property type="entry name" value="THIOREDOXIN"/>
    <property type="match status" value="1"/>
</dbReference>
<dbReference type="InterPro" id="IPR017937">
    <property type="entry name" value="Thioredoxin_CS"/>
</dbReference>
<dbReference type="EMBL" id="JBHTLN010000007">
    <property type="protein sequence ID" value="MFD1123531.1"/>
    <property type="molecule type" value="Genomic_DNA"/>
</dbReference>
<dbReference type="PANTHER" id="PTHR10438:SF468">
    <property type="entry name" value="THIOREDOXIN-1-RELATED"/>
    <property type="match status" value="1"/>
</dbReference>
<evidence type="ECO:0000256" key="1">
    <source>
        <dbReference type="ARBA" id="ARBA00023284"/>
    </source>
</evidence>
<dbReference type="PROSITE" id="PS00194">
    <property type="entry name" value="THIOREDOXIN_1"/>
    <property type="match status" value="1"/>
</dbReference>
<protein>
    <submittedName>
        <fullName evidence="3">Thioredoxin domain-containing protein</fullName>
    </submittedName>
</protein>
<sequence>MSITAKAVMPVTIDSQVQFNQCVTSHDFLIILFTAKWCEPCQPFAAVFAGVAAQYPHIVFAVADIDVATDLVANFRVAQVPALMVIRDRVVVDMVTGAMQVHEFDHHVHMWQSLDMTEVNTHFSQKPAAG</sequence>
<keyword evidence="4" id="KW-1185">Reference proteome</keyword>
<dbReference type="RefSeq" id="WP_379035322.1">
    <property type="nucleotide sequence ID" value="NZ_JBHTLN010000007.1"/>
</dbReference>
<proteinExistence type="predicted"/>
<dbReference type="InterPro" id="IPR050620">
    <property type="entry name" value="Thioredoxin_H-type-like"/>
</dbReference>